<protein>
    <recommendedName>
        <fullName evidence="6">UBA domain-containing protein</fullName>
    </recommendedName>
</protein>
<dbReference type="KEGG" id="gtt:GUITHDRAFT_103642"/>
<organism evidence="3">
    <name type="scientific">Guillardia theta (strain CCMP2712)</name>
    <name type="common">Cryptophyte</name>
    <dbReference type="NCBI Taxonomy" id="905079"/>
    <lineage>
        <taxon>Eukaryota</taxon>
        <taxon>Cryptophyceae</taxon>
        <taxon>Pyrenomonadales</taxon>
        <taxon>Geminigeraceae</taxon>
        <taxon>Guillardia</taxon>
    </lineage>
</organism>
<evidence type="ECO:0000313" key="4">
    <source>
        <dbReference type="EnsemblProtists" id="EKX50409"/>
    </source>
</evidence>
<dbReference type="AlphaFoldDB" id="L1JQ59"/>
<dbReference type="HOGENOM" id="CLU_503861_0_0_1"/>
<evidence type="ECO:0008006" key="6">
    <source>
        <dbReference type="Google" id="ProtNLM"/>
    </source>
</evidence>
<dbReference type="Proteomes" id="UP000011087">
    <property type="component" value="Unassembled WGS sequence"/>
</dbReference>
<sequence length="541" mass="60799">MEASDDESMLLLLILAPLLFFLFLKSCGKKHTNRDDEQRKKMVRQKADDRAEVVISSLSKPSTVSHRKESHGRQFEGIECEESEVPSEGIELENDRGRKESSSLLQESGENYSEEEEFPSLGKEQGRSPVLKGGTLVGQDRFKSAREFLSSSESVFQRLIKDGFSARAAIRSLLHHAESSSKVSSVSSTFYDCMTWICQSAAIIDVNAPWREEEILMIGEEYLQRFSDIENDLLRKYAHNSILNPKDDMLQSEQKIEREKSEEPLLRHETEQVIEAGKDDQNDWNVVLADDELNEDTVETNCEVDELEALKLEILDKTGFRVSDAVSFDDLLSSLNAKMCEAMTEDFWGVKYKSIPSQPDQIVKIAGGRRSEIALLVCFRVWQKLDCMSPACAAVARLSVMVNVGTLFKQGTLPLPPDVVPPVSSTDNLSSDLGRETAFLFQHENFSKDVFQSLSHPQSLSSCFFSQHLPCSLISINVEERMLPALLAVARGEHAGSTLETSMDQDFLRIDQSVSEPTAPSRILYKCDLLHARRMDELVPA</sequence>
<feature type="signal peptide" evidence="2">
    <location>
        <begin position="1"/>
        <end position="28"/>
    </location>
</feature>
<keyword evidence="2" id="KW-0732">Signal</keyword>
<feature type="region of interest" description="Disordered" evidence="1">
    <location>
        <begin position="59"/>
        <end position="132"/>
    </location>
</feature>
<gene>
    <name evidence="3" type="ORF">GUITHDRAFT_103642</name>
</gene>
<evidence type="ECO:0000313" key="3">
    <source>
        <dbReference type="EMBL" id="EKX50409.1"/>
    </source>
</evidence>
<accession>L1JQ59</accession>
<dbReference type="PaxDb" id="55529-EKX50409"/>
<evidence type="ECO:0000256" key="2">
    <source>
        <dbReference type="SAM" id="SignalP"/>
    </source>
</evidence>
<dbReference type="EMBL" id="JH992978">
    <property type="protein sequence ID" value="EKX50409.1"/>
    <property type="molecule type" value="Genomic_DNA"/>
</dbReference>
<keyword evidence="5" id="KW-1185">Reference proteome</keyword>
<reference evidence="3 5" key="1">
    <citation type="journal article" date="2012" name="Nature">
        <title>Algal genomes reveal evolutionary mosaicism and the fate of nucleomorphs.</title>
        <authorList>
            <consortium name="DOE Joint Genome Institute"/>
            <person name="Curtis B.A."/>
            <person name="Tanifuji G."/>
            <person name="Burki F."/>
            <person name="Gruber A."/>
            <person name="Irimia M."/>
            <person name="Maruyama S."/>
            <person name="Arias M.C."/>
            <person name="Ball S.G."/>
            <person name="Gile G.H."/>
            <person name="Hirakawa Y."/>
            <person name="Hopkins J.F."/>
            <person name="Kuo A."/>
            <person name="Rensing S.A."/>
            <person name="Schmutz J."/>
            <person name="Symeonidi A."/>
            <person name="Elias M."/>
            <person name="Eveleigh R.J."/>
            <person name="Herman E.K."/>
            <person name="Klute M.J."/>
            <person name="Nakayama T."/>
            <person name="Obornik M."/>
            <person name="Reyes-Prieto A."/>
            <person name="Armbrust E.V."/>
            <person name="Aves S.J."/>
            <person name="Beiko R.G."/>
            <person name="Coutinho P."/>
            <person name="Dacks J.B."/>
            <person name="Durnford D.G."/>
            <person name="Fast N.M."/>
            <person name="Green B.R."/>
            <person name="Grisdale C.J."/>
            <person name="Hempel F."/>
            <person name="Henrissat B."/>
            <person name="Hoppner M.P."/>
            <person name="Ishida K."/>
            <person name="Kim E."/>
            <person name="Koreny L."/>
            <person name="Kroth P.G."/>
            <person name="Liu Y."/>
            <person name="Malik S.B."/>
            <person name="Maier U.G."/>
            <person name="McRose D."/>
            <person name="Mock T."/>
            <person name="Neilson J.A."/>
            <person name="Onodera N.T."/>
            <person name="Poole A.M."/>
            <person name="Pritham E.J."/>
            <person name="Richards T.A."/>
            <person name="Rocap G."/>
            <person name="Roy S.W."/>
            <person name="Sarai C."/>
            <person name="Schaack S."/>
            <person name="Shirato S."/>
            <person name="Slamovits C.H."/>
            <person name="Spencer D.F."/>
            <person name="Suzuki S."/>
            <person name="Worden A.Z."/>
            <person name="Zauner S."/>
            <person name="Barry K."/>
            <person name="Bell C."/>
            <person name="Bharti A.K."/>
            <person name="Crow J.A."/>
            <person name="Grimwood J."/>
            <person name="Kramer R."/>
            <person name="Lindquist E."/>
            <person name="Lucas S."/>
            <person name="Salamov A."/>
            <person name="McFadden G.I."/>
            <person name="Lane C.E."/>
            <person name="Keeling P.J."/>
            <person name="Gray M.W."/>
            <person name="Grigoriev I.V."/>
            <person name="Archibald J.M."/>
        </authorList>
    </citation>
    <scope>NUCLEOTIDE SEQUENCE</scope>
    <source>
        <strain evidence="3 5">CCMP2712</strain>
    </source>
</reference>
<dbReference type="RefSeq" id="XP_005837389.1">
    <property type="nucleotide sequence ID" value="XM_005837332.1"/>
</dbReference>
<reference evidence="4" key="3">
    <citation type="submission" date="2016-03" db="UniProtKB">
        <authorList>
            <consortium name="EnsemblProtists"/>
        </authorList>
    </citation>
    <scope>IDENTIFICATION</scope>
</reference>
<proteinExistence type="predicted"/>
<evidence type="ECO:0000256" key="1">
    <source>
        <dbReference type="SAM" id="MobiDB-lite"/>
    </source>
</evidence>
<dbReference type="EnsemblProtists" id="EKX50409">
    <property type="protein sequence ID" value="EKX50409"/>
    <property type="gene ID" value="GUITHDRAFT_103642"/>
</dbReference>
<evidence type="ECO:0000313" key="5">
    <source>
        <dbReference type="Proteomes" id="UP000011087"/>
    </source>
</evidence>
<dbReference type="GeneID" id="17307200"/>
<feature type="chain" id="PRO_5008771771" description="UBA domain-containing protein" evidence="2">
    <location>
        <begin position="29"/>
        <end position="541"/>
    </location>
</feature>
<reference evidence="5" key="2">
    <citation type="submission" date="2012-11" db="EMBL/GenBank/DDBJ databases">
        <authorList>
            <person name="Kuo A."/>
            <person name="Curtis B.A."/>
            <person name="Tanifuji G."/>
            <person name="Burki F."/>
            <person name="Gruber A."/>
            <person name="Irimia M."/>
            <person name="Maruyama S."/>
            <person name="Arias M.C."/>
            <person name="Ball S.G."/>
            <person name="Gile G.H."/>
            <person name="Hirakawa Y."/>
            <person name="Hopkins J.F."/>
            <person name="Rensing S.A."/>
            <person name="Schmutz J."/>
            <person name="Symeonidi A."/>
            <person name="Elias M."/>
            <person name="Eveleigh R.J."/>
            <person name="Herman E.K."/>
            <person name="Klute M.J."/>
            <person name="Nakayama T."/>
            <person name="Obornik M."/>
            <person name="Reyes-Prieto A."/>
            <person name="Armbrust E.V."/>
            <person name="Aves S.J."/>
            <person name="Beiko R.G."/>
            <person name="Coutinho P."/>
            <person name="Dacks J.B."/>
            <person name="Durnford D.G."/>
            <person name="Fast N.M."/>
            <person name="Green B.R."/>
            <person name="Grisdale C."/>
            <person name="Hempe F."/>
            <person name="Henrissat B."/>
            <person name="Hoppner M.P."/>
            <person name="Ishida K.-I."/>
            <person name="Kim E."/>
            <person name="Koreny L."/>
            <person name="Kroth P.G."/>
            <person name="Liu Y."/>
            <person name="Malik S.-B."/>
            <person name="Maier U.G."/>
            <person name="McRose D."/>
            <person name="Mock T."/>
            <person name="Neilson J.A."/>
            <person name="Onodera N.T."/>
            <person name="Poole A.M."/>
            <person name="Pritham E.J."/>
            <person name="Richards T.A."/>
            <person name="Rocap G."/>
            <person name="Roy S.W."/>
            <person name="Sarai C."/>
            <person name="Schaack S."/>
            <person name="Shirato S."/>
            <person name="Slamovits C.H."/>
            <person name="Spencer D.F."/>
            <person name="Suzuki S."/>
            <person name="Worden A.Z."/>
            <person name="Zauner S."/>
            <person name="Barry K."/>
            <person name="Bell C."/>
            <person name="Bharti A.K."/>
            <person name="Crow J.A."/>
            <person name="Grimwood J."/>
            <person name="Kramer R."/>
            <person name="Lindquist E."/>
            <person name="Lucas S."/>
            <person name="Salamov A."/>
            <person name="McFadden G.I."/>
            <person name="Lane C.E."/>
            <person name="Keeling P.J."/>
            <person name="Gray M.W."/>
            <person name="Grigoriev I.V."/>
            <person name="Archibald J.M."/>
        </authorList>
    </citation>
    <scope>NUCLEOTIDE SEQUENCE</scope>
    <source>
        <strain evidence="5">CCMP2712</strain>
    </source>
</reference>
<name>L1JQ59_GUITC</name>